<name>A0A0W0W0W2_9GAMM</name>
<evidence type="ECO:0000256" key="1">
    <source>
        <dbReference type="SAM" id="MobiDB-lite"/>
    </source>
</evidence>
<dbReference type="EMBL" id="LNYL01000042">
    <property type="protein sequence ID" value="KTD26027.1"/>
    <property type="molecule type" value="Genomic_DNA"/>
</dbReference>
<proteinExistence type="predicted"/>
<sequence length="53" mass="6029">MKKPSSNSSKKSPIEDVKDDDLHNISGGSEKNRRLNDPIYTIPKHPQTPKRRS</sequence>
<gene>
    <name evidence="2" type="ORF">Lmac_1798</name>
</gene>
<organism evidence="2 3">
    <name type="scientific">Legionella maceachernii</name>
    <dbReference type="NCBI Taxonomy" id="466"/>
    <lineage>
        <taxon>Bacteria</taxon>
        <taxon>Pseudomonadati</taxon>
        <taxon>Pseudomonadota</taxon>
        <taxon>Gammaproteobacteria</taxon>
        <taxon>Legionellales</taxon>
        <taxon>Legionellaceae</taxon>
        <taxon>Legionella</taxon>
    </lineage>
</organism>
<comment type="caution">
    <text evidence="2">The sequence shown here is derived from an EMBL/GenBank/DDBJ whole genome shotgun (WGS) entry which is preliminary data.</text>
</comment>
<dbReference type="Proteomes" id="UP000054908">
    <property type="component" value="Unassembled WGS sequence"/>
</dbReference>
<feature type="compositionally biased region" description="Low complexity" evidence="1">
    <location>
        <begin position="1"/>
        <end position="11"/>
    </location>
</feature>
<evidence type="ECO:0000313" key="2">
    <source>
        <dbReference type="EMBL" id="KTD26027.1"/>
    </source>
</evidence>
<feature type="region of interest" description="Disordered" evidence="1">
    <location>
        <begin position="1"/>
        <end position="53"/>
    </location>
</feature>
<evidence type="ECO:0000313" key="3">
    <source>
        <dbReference type="Proteomes" id="UP000054908"/>
    </source>
</evidence>
<keyword evidence="3" id="KW-1185">Reference proteome</keyword>
<feature type="compositionally biased region" description="Basic and acidic residues" evidence="1">
    <location>
        <begin position="12"/>
        <end position="23"/>
    </location>
</feature>
<protein>
    <submittedName>
        <fullName evidence="2">Uncharacterized protein</fullName>
    </submittedName>
</protein>
<accession>A0A0W0W0W2</accession>
<dbReference type="PATRIC" id="fig|466.6.peg.1888"/>
<dbReference type="RefSeq" id="WP_156415011.1">
    <property type="nucleotide sequence ID" value="NZ_CAAAIB010000004.1"/>
</dbReference>
<dbReference type="AlphaFoldDB" id="A0A0W0W0W2"/>
<reference evidence="2 3" key="1">
    <citation type="submission" date="2015-11" db="EMBL/GenBank/DDBJ databases">
        <title>Genomic analysis of 38 Legionella species identifies large and diverse effector repertoires.</title>
        <authorList>
            <person name="Burstein D."/>
            <person name="Amaro F."/>
            <person name="Zusman T."/>
            <person name="Lifshitz Z."/>
            <person name="Cohen O."/>
            <person name="Gilbert J.A."/>
            <person name="Pupko T."/>
            <person name="Shuman H.A."/>
            <person name="Segal G."/>
        </authorList>
    </citation>
    <scope>NUCLEOTIDE SEQUENCE [LARGE SCALE GENOMIC DNA]</scope>
    <source>
        <strain evidence="2 3">PX-1-G2-E2</strain>
    </source>
</reference>